<dbReference type="AlphaFoldDB" id="A0A2X2VVJ7"/>
<evidence type="ECO:0000313" key="2">
    <source>
        <dbReference type="Proteomes" id="UP000251584"/>
    </source>
</evidence>
<protein>
    <submittedName>
        <fullName evidence="1">Uncharacterized protein</fullName>
    </submittedName>
</protein>
<name>A0A2X2VVJ7_CITKO</name>
<accession>A0A2X2VVJ7</accession>
<dbReference type="EMBL" id="UAVY01000004">
    <property type="protein sequence ID" value="SQB29273.1"/>
    <property type="molecule type" value="Genomic_DNA"/>
</dbReference>
<sequence length="116" mass="13255">MVIRLWLWRERGTKRIWPLLYLNMRLRHYHCSKSLKASPVGPAGEKQVAFFRRVYADIPDFSAELKKENVVNVFIATGYPLAFFSTTALSNPEGLKGGNVALRQFLAPGVSEKCRR</sequence>
<gene>
    <name evidence="1" type="ORF">NCTC10786_03054</name>
</gene>
<evidence type="ECO:0000313" key="1">
    <source>
        <dbReference type="EMBL" id="SQB29273.1"/>
    </source>
</evidence>
<proteinExistence type="predicted"/>
<organism evidence="1 2">
    <name type="scientific">Citrobacter koseri</name>
    <name type="common">Citrobacter diversus</name>
    <dbReference type="NCBI Taxonomy" id="545"/>
    <lineage>
        <taxon>Bacteria</taxon>
        <taxon>Pseudomonadati</taxon>
        <taxon>Pseudomonadota</taxon>
        <taxon>Gammaproteobacteria</taxon>
        <taxon>Enterobacterales</taxon>
        <taxon>Enterobacteriaceae</taxon>
        <taxon>Citrobacter</taxon>
    </lineage>
</organism>
<reference evidence="1 2" key="1">
    <citation type="submission" date="2018-06" db="EMBL/GenBank/DDBJ databases">
        <authorList>
            <consortium name="Pathogen Informatics"/>
            <person name="Doyle S."/>
        </authorList>
    </citation>
    <scope>NUCLEOTIDE SEQUENCE [LARGE SCALE GENOMIC DNA]</scope>
    <source>
        <strain evidence="1 2">NCTC10786</strain>
    </source>
</reference>
<dbReference type="Proteomes" id="UP000251584">
    <property type="component" value="Unassembled WGS sequence"/>
</dbReference>